<feature type="domain" description="GyrI-like small molecule binding" evidence="2">
    <location>
        <begin position="23"/>
        <end position="200"/>
    </location>
</feature>
<protein>
    <recommendedName>
        <fullName evidence="2">GyrI-like small molecule binding domain-containing protein</fullName>
    </recommendedName>
</protein>
<evidence type="ECO:0000313" key="3">
    <source>
        <dbReference type="EMBL" id="OBU63161.1"/>
    </source>
</evidence>
<dbReference type="InterPro" id="IPR029442">
    <property type="entry name" value="GyrI-like"/>
</dbReference>
<reference evidence="3 4" key="1">
    <citation type="submission" date="2016-05" db="EMBL/GenBank/DDBJ databases">
        <title>Draft Genome Sequences of Stenotrophomonas maltophilia Strains Sm32COP, Sm41DVV, Sm46PAILV, SmF3, SmF22, SmSOFb1 and SmCVFa1, Isolated from Different Manures, in France.</title>
        <authorList>
            <person name="Nazaret S."/>
            <person name="Bodilis J."/>
        </authorList>
    </citation>
    <scope>NUCLEOTIDE SEQUENCE [LARGE SCALE GENOMIC DNA]</scope>
    <source>
        <strain evidence="3 4">Sm41DVV</strain>
    </source>
</reference>
<dbReference type="AlphaFoldDB" id="A0AAP7L278"/>
<dbReference type="Pfam" id="PF06445">
    <property type="entry name" value="GyrI-like"/>
    <property type="match status" value="1"/>
</dbReference>
<evidence type="ECO:0000313" key="4">
    <source>
        <dbReference type="Proteomes" id="UP000092125"/>
    </source>
</evidence>
<name>A0AAP7L278_STEMA</name>
<sequence>MGKVDFKTLDRTLYRAPTGDFVLLQVPSLPFVMIDGRGDPNTAIAYAEAVRWLYSVSYALKFALKAVGQDHVVAPLEGLWSAEDPGSFVARRKDEWTWTLMIRTPDAVDTPRFAAATEKVRAKLGAPPSSLRLQRLEEGLCLQTLHVGPYEDEGPTLARLHQEVMPSLGYTFAGPHHEIYLSDPRKTAPSRLKTLLRQPVRAVEADEPPVDAPARRARTSSLHQNR</sequence>
<feature type="region of interest" description="Disordered" evidence="1">
    <location>
        <begin position="200"/>
        <end position="226"/>
    </location>
</feature>
<dbReference type="EMBL" id="LYVI01000001">
    <property type="protein sequence ID" value="OBU63161.1"/>
    <property type="molecule type" value="Genomic_DNA"/>
</dbReference>
<proteinExistence type="predicted"/>
<evidence type="ECO:0000256" key="1">
    <source>
        <dbReference type="SAM" id="MobiDB-lite"/>
    </source>
</evidence>
<evidence type="ECO:0000259" key="2">
    <source>
        <dbReference type="Pfam" id="PF06445"/>
    </source>
</evidence>
<accession>A0AAP7L278</accession>
<dbReference type="SUPFAM" id="SSF55136">
    <property type="entry name" value="Probable bacterial effector-binding domain"/>
    <property type="match status" value="1"/>
</dbReference>
<dbReference type="InterPro" id="IPR011256">
    <property type="entry name" value="Reg_factor_effector_dom_sf"/>
</dbReference>
<comment type="caution">
    <text evidence="3">The sequence shown here is derived from an EMBL/GenBank/DDBJ whole genome shotgun (WGS) entry which is preliminary data.</text>
</comment>
<dbReference type="RefSeq" id="WP_065181125.1">
    <property type="nucleotide sequence ID" value="NZ_CP106759.1"/>
</dbReference>
<dbReference type="Proteomes" id="UP000092125">
    <property type="component" value="Unassembled WGS sequence"/>
</dbReference>
<gene>
    <name evidence="3" type="ORF">A9K56_00130</name>
</gene>
<dbReference type="Gene3D" id="3.20.80.10">
    <property type="entry name" value="Regulatory factor, effector binding domain"/>
    <property type="match status" value="1"/>
</dbReference>
<organism evidence="3 4">
    <name type="scientific">Stenotrophomonas maltophilia</name>
    <name type="common">Pseudomonas maltophilia</name>
    <name type="synonym">Xanthomonas maltophilia</name>
    <dbReference type="NCBI Taxonomy" id="40324"/>
    <lineage>
        <taxon>Bacteria</taxon>
        <taxon>Pseudomonadati</taxon>
        <taxon>Pseudomonadota</taxon>
        <taxon>Gammaproteobacteria</taxon>
        <taxon>Lysobacterales</taxon>
        <taxon>Lysobacteraceae</taxon>
        <taxon>Stenotrophomonas</taxon>
        <taxon>Stenotrophomonas maltophilia group</taxon>
    </lineage>
</organism>